<proteinExistence type="predicted"/>
<comment type="caution">
    <text evidence="2">The sequence shown here is derived from an EMBL/GenBank/DDBJ whole genome shotgun (WGS) entry which is preliminary data.</text>
</comment>
<dbReference type="EMBL" id="BARU01033627">
    <property type="protein sequence ID" value="GAH69575.1"/>
    <property type="molecule type" value="Genomic_DNA"/>
</dbReference>
<sequence length="131" mass="15326">MRARYPNFDPEEPLMGDAGYINAIGGSDEKREFYFDPATFTNNKWAKPTEAIVHIFPGHYWHNAQYRIKGIDWERSAVMLGEGGWQTHEFLAPNSFTGSSRFFIDNVFEELDAPGEWYLYKKQSTLYYLPR</sequence>
<dbReference type="AlphaFoldDB" id="X1IJZ3"/>
<evidence type="ECO:0000259" key="1">
    <source>
        <dbReference type="Pfam" id="PF21231"/>
    </source>
</evidence>
<reference evidence="2" key="1">
    <citation type="journal article" date="2014" name="Front. Microbiol.">
        <title>High frequency of phylogenetically diverse reductive dehalogenase-homologous genes in deep subseafloor sedimentary metagenomes.</title>
        <authorList>
            <person name="Kawai M."/>
            <person name="Futagami T."/>
            <person name="Toyoda A."/>
            <person name="Takaki Y."/>
            <person name="Nishi S."/>
            <person name="Hori S."/>
            <person name="Arai W."/>
            <person name="Tsubouchi T."/>
            <person name="Morono Y."/>
            <person name="Uchiyama I."/>
            <person name="Ito T."/>
            <person name="Fujiyama A."/>
            <person name="Inagaki F."/>
            <person name="Takami H."/>
        </authorList>
    </citation>
    <scope>NUCLEOTIDE SEQUENCE</scope>
    <source>
        <strain evidence="2">Expedition CK06-06</strain>
    </source>
</reference>
<organism evidence="2">
    <name type="scientific">marine sediment metagenome</name>
    <dbReference type="NCBI Taxonomy" id="412755"/>
    <lineage>
        <taxon>unclassified sequences</taxon>
        <taxon>metagenomes</taxon>
        <taxon>ecological metagenomes</taxon>
    </lineage>
</organism>
<name>X1IJZ3_9ZZZZ</name>
<feature type="non-terminal residue" evidence="2">
    <location>
        <position position="131"/>
    </location>
</feature>
<gene>
    <name evidence="2" type="ORF">S03H2_52882</name>
</gene>
<dbReference type="Pfam" id="PF21231">
    <property type="entry name" value="GH141_M"/>
    <property type="match status" value="1"/>
</dbReference>
<dbReference type="InterPro" id="IPR048482">
    <property type="entry name" value="GH141_ins"/>
</dbReference>
<protein>
    <recommendedName>
        <fullName evidence="1">GH141-like insertion domain-containing protein</fullName>
    </recommendedName>
</protein>
<accession>X1IJZ3</accession>
<feature type="domain" description="GH141-like insertion" evidence="1">
    <location>
        <begin position="28"/>
        <end position="131"/>
    </location>
</feature>
<evidence type="ECO:0000313" key="2">
    <source>
        <dbReference type="EMBL" id="GAH69575.1"/>
    </source>
</evidence>